<dbReference type="PROSITE" id="PS51379">
    <property type="entry name" value="4FE4S_FER_2"/>
    <property type="match status" value="3"/>
</dbReference>
<dbReference type="AlphaFoldDB" id="A0A1G9L8U9"/>
<dbReference type="PANTHER" id="PTHR42859">
    <property type="entry name" value="OXIDOREDUCTASE"/>
    <property type="match status" value="1"/>
</dbReference>
<dbReference type="STRING" id="246191.SAMN05660337_3335"/>
<organism evidence="6 7">
    <name type="scientific">Maridesulfovibrio ferrireducens</name>
    <dbReference type="NCBI Taxonomy" id="246191"/>
    <lineage>
        <taxon>Bacteria</taxon>
        <taxon>Pseudomonadati</taxon>
        <taxon>Thermodesulfobacteriota</taxon>
        <taxon>Desulfovibrionia</taxon>
        <taxon>Desulfovibrionales</taxon>
        <taxon>Desulfovibrionaceae</taxon>
        <taxon>Maridesulfovibrio</taxon>
    </lineage>
</organism>
<gene>
    <name evidence="6" type="ORF">SAMN05660337_3335</name>
</gene>
<dbReference type="Gene3D" id="3.30.70.20">
    <property type="match status" value="2"/>
</dbReference>
<keyword evidence="2" id="KW-0479">Metal-binding</keyword>
<evidence type="ECO:0000256" key="1">
    <source>
        <dbReference type="ARBA" id="ARBA00022485"/>
    </source>
</evidence>
<dbReference type="CDD" id="cd10554">
    <property type="entry name" value="HycB_like"/>
    <property type="match status" value="1"/>
</dbReference>
<keyword evidence="1" id="KW-0004">4Fe-4S</keyword>
<evidence type="ECO:0000256" key="4">
    <source>
        <dbReference type="ARBA" id="ARBA00023014"/>
    </source>
</evidence>
<dbReference type="OrthoDB" id="9789030at2"/>
<dbReference type="InterPro" id="IPR050294">
    <property type="entry name" value="RnfB_subfamily"/>
</dbReference>
<evidence type="ECO:0000259" key="5">
    <source>
        <dbReference type="PROSITE" id="PS51379"/>
    </source>
</evidence>
<dbReference type="GO" id="GO:0051539">
    <property type="term" value="F:4 iron, 4 sulfur cluster binding"/>
    <property type="evidence" value="ECO:0007669"/>
    <property type="project" value="UniProtKB-KW"/>
</dbReference>
<evidence type="ECO:0000256" key="3">
    <source>
        <dbReference type="ARBA" id="ARBA00023004"/>
    </source>
</evidence>
<dbReference type="Proteomes" id="UP000199053">
    <property type="component" value="Unassembled WGS sequence"/>
</dbReference>
<keyword evidence="3" id="KW-0408">Iron</keyword>
<reference evidence="7" key="1">
    <citation type="submission" date="2016-10" db="EMBL/GenBank/DDBJ databases">
        <authorList>
            <person name="Varghese N."/>
            <person name="Submissions S."/>
        </authorList>
    </citation>
    <scope>NUCLEOTIDE SEQUENCE [LARGE SCALE GENOMIC DNA]</scope>
    <source>
        <strain evidence="7">DSM 16995</strain>
    </source>
</reference>
<dbReference type="InterPro" id="IPR017896">
    <property type="entry name" value="4Fe4S_Fe-S-bd"/>
</dbReference>
<protein>
    <submittedName>
        <fullName evidence="6">Electron transport protein HydN</fullName>
    </submittedName>
</protein>
<dbReference type="PANTHER" id="PTHR42859:SF16">
    <property type="entry name" value="FORMATE HYDROGENLYASE SUBUNIT 2-RELATED"/>
    <property type="match status" value="1"/>
</dbReference>
<feature type="domain" description="4Fe-4S ferredoxin-type" evidence="5">
    <location>
        <begin position="136"/>
        <end position="171"/>
    </location>
</feature>
<sequence length="194" mass="20733">MSSSLNHFIAADPEKCIGCKLCEVACSQAHSSSPAFTAGALNAPILPRLYVVQTPEITIPVQCRHCEDAPCANCCPVSAISRKNGAIVVETKLCVGCKTCMLACPFGAIELLPVYKNGAPVMQAVLCENGETSMDEVPMLFAGKCDLCSDRKKGPACVEVCPEKALSLIDPSRMKRERNIKAAMSFLNTSQNFS</sequence>
<dbReference type="GO" id="GO:0046872">
    <property type="term" value="F:metal ion binding"/>
    <property type="evidence" value="ECO:0007669"/>
    <property type="project" value="UniProtKB-KW"/>
</dbReference>
<dbReference type="PROSITE" id="PS00198">
    <property type="entry name" value="4FE4S_FER_1"/>
    <property type="match status" value="1"/>
</dbReference>
<evidence type="ECO:0000313" key="7">
    <source>
        <dbReference type="Proteomes" id="UP000199053"/>
    </source>
</evidence>
<accession>A0A1G9L8U9</accession>
<evidence type="ECO:0000313" key="6">
    <source>
        <dbReference type="EMBL" id="SDL58408.1"/>
    </source>
</evidence>
<dbReference type="Pfam" id="PF00037">
    <property type="entry name" value="Fer4"/>
    <property type="match status" value="1"/>
</dbReference>
<evidence type="ECO:0000256" key="2">
    <source>
        <dbReference type="ARBA" id="ARBA00022723"/>
    </source>
</evidence>
<dbReference type="SUPFAM" id="SSF54862">
    <property type="entry name" value="4Fe-4S ferredoxins"/>
    <property type="match status" value="1"/>
</dbReference>
<keyword evidence="7" id="KW-1185">Reference proteome</keyword>
<feature type="domain" description="4Fe-4S ferredoxin-type" evidence="5">
    <location>
        <begin position="7"/>
        <end position="35"/>
    </location>
</feature>
<keyword evidence="4" id="KW-0411">Iron-sulfur</keyword>
<dbReference type="RefSeq" id="WP_092163131.1">
    <property type="nucleotide sequence ID" value="NZ_FNGA01000006.1"/>
</dbReference>
<name>A0A1G9L8U9_9BACT</name>
<proteinExistence type="predicted"/>
<feature type="domain" description="4Fe-4S ferredoxin-type" evidence="5">
    <location>
        <begin position="85"/>
        <end position="114"/>
    </location>
</feature>
<dbReference type="Pfam" id="PF13247">
    <property type="entry name" value="Fer4_11"/>
    <property type="match status" value="1"/>
</dbReference>
<dbReference type="InterPro" id="IPR017900">
    <property type="entry name" value="4Fe4S_Fe_S_CS"/>
</dbReference>
<dbReference type="EMBL" id="FNGA01000006">
    <property type="protein sequence ID" value="SDL58408.1"/>
    <property type="molecule type" value="Genomic_DNA"/>
</dbReference>